<keyword evidence="3" id="KW-0808">Transferase</keyword>
<keyword evidence="6" id="KW-0418">Kinase</keyword>
<keyword evidence="9" id="KW-0829">Tyrosine-protein kinase</keyword>
<comment type="subcellular location">
    <subcellularLocation>
        <location evidence="1">Nucleus</location>
    </subcellularLocation>
</comment>
<dbReference type="InterPro" id="IPR050339">
    <property type="entry name" value="CC_SR_Kinase"/>
</dbReference>
<proteinExistence type="inferred from homology"/>
<dbReference type="GO" id="GO:0005737">
    <property type="term" value="C:cytoplasm"/>
    <property type="evidence" value="ECO:0007669"/>
    <property type="project" value="TreeGrafter"/>
</dbReference>
<dbReference type="GO" id="GO:0005524">
    <property type="term" value="F:ATP binding"/>
    <property type="evidence" value="ECO:0007669"/>
    <property type="project" value="UniProtKB-UniRule"/>
</dbReference>
<reference evidence="16" key="2">
    <citation type="submission" date="2020-05" db="UniProtKB">
        <authorList>
            <consortium name="EnsemblMetazoa"/>
        </authorList>
    </citation>
    <scope>IDENTIFICATION</scope>
    <source>
        <strain evidence="16">IAEA</strain>
    </source>
</reference>
<dbReference type="PROSITE" id="PS00108">
    <property type="entry name" value="PROTEIN_KINASE_ST"/>
    <property type="match status" value="1"/>
</dbReference>
<evidence type="ECO:0000256" key="7">
    <source>
        <dbReference type="ARBA" id="ARBA00022840"/>
    </source>
</evidence>
<evidence type="ECO:0000256" key="1">
    <source>
        <dbReference type="ARBA" id="ARBA00004123"/>
    </source>
</evidence>
<evidence type="ECO:0000256" key="8">
    <source>
        <dbReference type="ARBA" id="ARBA00022842"/>
    </source>
</evidence>
<dbReference type="PROSITE" id="PS50011">
    <property type="entry name" value="PROTEIN_KINASE_DOM"/>
    <property type="match status" value="1"/>
</dbReference>
<dbReference type="InterPro" id="IPR011009">
    <property type="entry name" value="Kinase-like_dom_sf"/>
</dbReference>
<dbReference type="GO" id="GO:0005634">
    <property type="term" value="C:nucleus"/>
    <property type="evidence" value="ECO:0007669"/>
    <property type="project" value="UniProtKB-SubCell"/>
</dbReference>
<dbReference type="SUPFAM" id="SSF56112">
    <property type="entry name" value="Protein kinase-like (PK-like)"/>
    <property type="match status" value="1"/>
</dbReference>
<evidence type="ECO:0000256" key="12">
    <source>
        <dbReference type="PROSITE-ProRule" id="PRU10141"/>
    </source>
</evidence>
<keyword evidence="8" id="KW-0460">Magnesium</keyword>
<organism evidence="16 17">
    <name type="scientific">Glossina pallidipes</name>
    <name type="common">Tsetse fly</name>
    <dbReference type="NCBI Taxonomy" id="7398"/>
    <lineage>
        <taxon>Eukaryota</taxon>
        <taxon>Metazoa</taxon>
        <taxon>Ecdysozoa</taxon>
        <taxon>Arthropoda</taxon>
        <taxon>Hexapoda</taxon>
        <taxon>Insecta</taxon>
        <taxon>Pterygota</taxon>
        <taxon>Neoptera</taxon>
        <taxon>Endopterygota</taxon>
        <taxon>Diptera</taxon>
        <taxon>Brachycera</taxon>
        <taxon>Muscomorpha</taxon>
        <taxon>Hippoboscoidea</taxon>
        <taxon>Glossinidae</taxon>
        <taxon>Glossina</taxon>
    </lineage>
</organism>
<dbReference type="Gene3D" id="3.30.200.20">
    <property type="entry name" value="Phosphorylase Kinase, domain 1"/>
    <property type="match status" value="1"/>
</dbReference>
<evidence type="ECO:0000313" key="17">
    <source>
        <dbReference type="Proteomes" id="UP000092445"/>
    </source>
</evidence>
<dbReference type="InterPro" id="IPR000719">
    <property type="entry name" value="Prot_kinase_dom"/>
</dbReference>
<keyword evidence="4" id="KW-0479">Metal-binding</keyword>
<dbReference type="EnsemblMetazoa" id="GPAI019276-RA">
    <property type="protein sequence ID" value="GPAI019276-PA"/>
    <property type="gene ID" value="GPAI019276"/>
</dbReference>
<dbReference type="Gene3D" id="1.10.510.10">
    <property type="entry name" value="Transferase(Phosphotransferase) domain 1"/>
    <property type="match status" value="1"/>
</dbReference>
<evidence type="ECO:0000256" key="11">
    <source>
        <dbReference type="ARBA" id="ARBA00037982"/>
    </source>
</evidence>
<dbReference type="PANTHER" id="PTHR11042:SF185">
    <property type="entry name" value="WEE1-LIKE PROTEIN KINASE"/>
    <property type="match status" value="1"/>
</dbReference>
<keyword evidence="10" id="KW-0539">Nucleus</keyword>
<evidence type="ECO:0000256" key="14">
    <source>
        <dbReference type="SAM" id="Coils"/>
    </source>
</evidence>
<evidence type="ECO:0000256" key="3">
    <source>
        <dbReference type="ARBA" id="ARBA00022679"/>
    </source>
</evidence>
<dbReference type="STRING" id="7398.A0A1A9ZMI3"/>
<sequence>MLFLKTSERPRPLPLHNRALDNVMQLPTANVNPFTPHSLMAHNKKRYRTPGRYQYNRYKREFLELAVIGVGQFGKVYQCLNRLDGCIYAIKKSIKPVARSSFEKRALNEVWAHAVLGKHDNVVRYYSAWAEDNHMLIQNEYCNGGSLESLLQERSLVESELKILLLHVADGLRYIHSHDLVHMDLKSGNIFFTKMPSAHKSPMPPLTKECYETGMDGIYEELIKEPCVEEGDCRYLSREILEEDFSNLFKADIFALGLTLLEAARGGTLPKNGPEWHDLRDGNIPYLTSLSKEFNDVLKAMTHPDPKQRPSSTSIFNHSILNALESKSKAQLSQELTIEKWKNELLLRKLREVRKAIKALEQNAQNQSLSCRNNVACVRLRLKHNLRPDLNLD</sequence>
<dbReference type="VEuPathDB" id="VectorBase:GPAI019276"/>
<dbReference type="InterPro" id="IPR017441">
    <property type="entry name" value="Protein_kinase_ATP_BS"/>
</dbReference>
<evidence type="ECO:0000256" key="13">
    <source>
        <dbReference type="RuleBase" id="RU000304"/>
    </source>
</evidence>
<feature type="coiled-coil region" evidence="14">
    <location>
        <begin position="343"/>
        <end position="370"/>
    </location>
</feature>
<dbReference type="AlphaFoldDB" id="A0A1A9ZMI3"/>
<evidence type="ECO:0000256" key="6">
    <source>
        <dbReference type="ARBA" id="ARBA00022777"/>
    </source>
</evidence>
<dbReference type="GO" id="GO:0046872">
    <property type="term" value="F:metal ion binding"/>
    <property type="evidence" value="ECO:0007669"/>
    <property type="project" value="UniProtKB-KW"/>
</dbReference>
<evidence type="ECO:0000259" key="15">
    <source>
        <dbReference type="PROSITE" id="PS50011"/>
    </source>
</evidence>
<dbReference type="GO" id="GO:0004674">
    <property type="term" value="F:protein serine/threonine kinase activity"/>
    <property type="evidence" value="ECO:0007669"/>
    <property type="project" value="UniProtKB-KW"/>
</dbReference>
<feature type="binding site" evidence="12">
    <location>
        <position position="92"/>
    </location>
    <ligand>
        <name>ATP</name>
        <dbReference type="ChEBI" id="CHEBI:30616"/>
    </ligand>
</feature>
<evidence type="ECO:0000256" key="9">
    <source>
        <dbReference type="ARBA" id="ARBA00023137"/>
    </source>
</evidence>
<dbReference type="PROSITE" id="PS00107">
    <property type="entry name" value="PROTEIN_KINASE_ATP"/>
    <property type="match status" value="1"/>
</dbReference>
<keyword evidence="5 12" id="KW-0547">Nucleotide-binding</keyword>
<keyword evidence="7 12" id="KW-0067">ATP-binding</keyword>
<dbReference type="FunFam" id="3.30.200.20:FF:000115">
    <property type="entry name" value="Wee1-like kinase 2"/>
    <property type="match status" value="1"/>
</dbReference>
<evidence type="ECO:0000256" key="10">
    <source>
        <dbReference type="ARBA" id="ARBA00023242"/>
    </source>
</evidence>
<evidence type="ECO:0000256" key="5">
    <source>
        <dbReference type="ARBA" id="ARBA00022741"/>
    </source>
</evidence>
<keyword evidence="14" id="KW-0175">Coiled coil</keyword>
<comment type="similarity">
    <text evidence="11">Belongs to the protein kinase superfamily. Ser/Thr protein kinase family. GCN2 subfamily.</text>
</comment>
<protein>
    <recommendedName>
        <fullName evidence="2">non-specific protein-tyrosine kinase</fullName>
        <ecNumber evidence="2">2.7.10.2</ecNumber>
    </recommendedName>
</protein>
<dbReference type="InterPro" id="IPR008271">
    <property type="entry name" value="Ser/Thr_kinase_AS"/>
</dbReference>
<dbReference type="PANTHER" id="PTHR11042">
    <property type="entry name" value="EUKARYOTIC TRANSLATION INITIATION FACTOR 2-ALPHA KINASE EIF2-ALPHA KINASE -RELATED"/>
    <property type="match status" value="1"/>
</dbReference>
<evidence type="ECO:0000256" key="4">
    <source>
        <dbReference type="ARBA" id="ARBA00022723"/>
    </source>
</evidence>
<keyword evidence="17" id="KW-1185">Reference proteome</keyword>
<accession>A0A1A9ZMI3</accession>
<dbReference type="Proteomes" id="UP000092445">
    <property type="component" value="Unassembled WGS sequence"/>
</dbReference>
<dbReference type="Pfam" id="PF00069">
    <property type="entry name" value="Pkinase"/>
    <property type="match status" value="1"/>
</dbReference>
<feature type="domain" description="Protein kinase" evidence="15">
    <location>
        <begin position="62"/>
        <end position="321"/>
    </location>
</feature>
<dbReference type="EC" id="2.7.10.2" evidence="2"/>
<evidence type="ECO:0000313" key="16">
    <source>
        <dbReference type="EnsemblMetazoa" id="GPAI019276-PA"/>
    </source>
</evidence>
<name>A0A1A9ZMI3_GLOPL</name>
<keyword evidence="13" id="KW-0723">Serine/threonine-protein kinase</keyword>
<evidence type="ECO:0000256" key="2">
    <source>
        <dbReference type="ARBA" id="ARBA00011903"/>
    </source>
</evidence>
<dbReference type="GO" id="GO:0004715">
    <property type="term" value="F:non-membrane spanning protein tyrosine kinase activity"/>
    <property type="evidence" value="ECO:0007669"/>
    <property type="project" value="UniProtKB-EC"/>
</dbReference>
<reference evidence="17" key="1">
    <citation type="submission" date="2014-03" db="EMBL/GenBank/DDBJ databases">
        <authorList>
            <person name="Aksoy S."/>
            <person name="Warren W."/>
            <person name="Wilson R.K."/>
        </authorList>
    </citation>
    <scope>NUCLEOTIDE SEQUENCE [LARGE SCALE GENOMIC DNA]</scope>
    <source>
        <strain evidence="17">IAEA</strain>
    </source>
</reference>
<dbReference type="SMART" id="SM00220">
    <property type="entry name" value="S_TKc"/>
    <property type="match status" value="1"/>
</dbReference>